<evidence type="ECO:0000256" key="1">
    <source>
        <dbReference type="SAM" id="MobiDB-lite"/>
    </source>
</evidence>
<feature type="region of interest" description="Disordered" evidence="1">
    <location>
        <begin position="1"/>
        <end position="23"/>
    </location>
</feature>
<dbReference type="EMBL" id="KZ302140">
    <property type="protein sequence ID" value="PFH47017.1"/>
    <property type="molecule type" value="Genomic_DNA"/>
</dbReference>
<name>A0A2A9NFI1_9AGAR</name>
<proteinExistence type="predicted"/>
<dbReference type="AlphaFoldDB" id="A0A2A9NFI1"/>
<feature type="compositionally biased region" description="Basic residues" evidence="1">
    <location>
        <begin position="9"/>
        <end position="21"/>
    </location>
</feature>
<keyword evidence="3" id="KW-1185">Reference proteome</keyword>
<dbReference type="Proteomes" id="UP000242287">
    <property type="component" value="Unassembled WGS sequence"/>
</dbReference>
<sequence length="66" mass="7941">MAHEFQNPNRRHPHGKQHGNIHRQQLLASRWQRHSCICSIQRKNKNTPFHMWHTSSIIIQTLNSEH</sequence>
<accession>A0A2A9NFI1</accession>
<evidence type="ECO:0000313" key="3">
    <source>
        <dbReference type="Proteomes" id="UP000242287"/>
    </source>
</evidence>
<protein>
    <submittedName>
        <fullName evidence="2">Uncharacterized protein</fullName>
    </submittedName>
</protein>
<organism evidence="2 3">
    <name type="scientific">Amanita thiersii Skay4041</name>
    <dbReference type="NCBI Taxonomy" id="703135"/>
    <lineage>
        <taxon>Eukaryota</taxon>
        <taxon>Fungi</taxon>
        <taxon>Dikarya</taxon>
        <taxon>Basidiomycota</taxon>
        <taxon>Agaricomycotina</taxon>
        <taxon>Agaricomycetes</taxon>
        <taxon>Agaricomycetidae</taxon>
        <taxon>Agaricales</taxon>
        <taxon>Pluteineae</taxon>
        <taxon>Amanitaceae</taxon>
        <taxon>Amanita</taxon>
    </lineage>
</organism>
<gene>
    <name evidence="2" type="ORF">AMATHDRAFT_68531</name>
</gene>
<evidence type="ECO:0000313" key="2">
    <source>
        <dbReference type="EMBL" id="PFH47017.1"/>
    </source>
</evidence>
<reference evidence="2 3" key="1">
    <citation type="submission" date="2014-02" db="EMBL/GenBank/DDBJ databases">
        <title>Transposable element dynamics among asymbiotic and ectomycorrhizal Amanita fungi.</title>
        <authorList>
            <consortium name="DOE Joint Genome Institute"/>
            <person name="Hess J."/>
            <person name="Skrede I."/>
            <person name="Wolfe B."/>
            <person name="LaButti K."/>
            <person name="Ohm R.A."/>
            <person name="Grigoriev I.V."/>
            <person name="Pringle A."/>
        </authorList>
    </citation>
    <scope>NUCLEOTIDE SEQUENCE [LARGE SCALE GENOMIC DNA]</scope>
    <source>
        <strain evidence="2 3">SKay4041</strain>
    </source>
</reference>